<evidence type="ECO:0000313" key="1">
    <source>
        <dbReference type="EMBL" id="ARW19681.1"/>
    </source>
</evidence>
<name>A0A1Y0VNG0_PEDPE</name>
<protein>
    <submittedName>
        <fullName evidence="1">Uncharacterized protein</fullName>
    </submittedName>
</protein>
<reference evidence="1 2" key="1">
    <citation type="submission" date="2017-05" db="EMBL/GenBank/DDBJ databases">
        <title>Genome sequence of Pediococcus pentosaceus strain SRCM100892.</title>
        <authorList>
            <person name="Cho S.H."/>
        </authorList>
    </citation>
    <scope>NUCLEOTIDE SEQUENCE [LARGE SCALE GENOMIC DNA]</scope>
    <source>
        <strain evidence="1 2">SRCM100892</strain>
    </source>
</reference>
<sequence>MMDEKEFESKYAKVLDDFDDLFETSENYTRISDDVLRNIPGAPLSEKEFRFEHLYQTERTNNLIRLALKKFLLSDSKD</sequence>
<evidence type="ECO:0000313" key="2">
    <source>
        <dbReference type="Proteomes" id="UP000196118"/>
    </source>
</evidence>
<dbReference type="EMBL" id="CP021474">
    <property type="protein sequence ID" value="ARW19681.1"/>
    <property type="molecule type" value="Genomic_DNA"/>
</dbReference>
<dbReference type="AlphaFoldDB" id="A0A1Y0VNG0"/>
<accession>A0A1Y0VNG0</accession>
<proteinExistence type="predicted"/>
<gene>
    <name evidence="1" type="ORF">S100892_01108</name>
</gene>
<dbReference type="Proteomes" id="UP000196118">
    <property type="component" value="Chromosome"/>
</dbReference>
<organism evidence="1 2">
    <name type="scientific">Pediococcus pentosaceus</name>
    <dbReference type="NCBI Taxonomy" id="1255"/>
    <lineage>
        <taxon>Bacteria</taxon>
        <taxon>Bacillati</taxon>
        <taxon>Bacillota</taxon>
        <taxon>Bacilli</taxon>
        <taxon>Lactobacillales</taxon>
        <taxon>Lactobacillaceae</taxon>
        <taxon>Pediococcus</taxon>
    </lineage>
</organism>